<evidence type="ECO:0000256" key="5">
    <source>
        <dbReference type="PROSITE-ProRule" id="PRU00089"/>
    </source>
</evidence>
<evidence type="ECO:0000256" key="6">
    <source>
        <dbReference type="SAM" id="MobiDB-lite"/>
    </source>
</evidence>
<comment type="caution">
    <text evidence="8">The sequence shown here is derived from an EMBL/GenBank/DDBJ whole genome shotgun (WGS) entry which is preliminary data.</text>
</comment>
<dbReference type="InterPro" id="IPR036390">
    <property type="entry name" value="WH_DNA-bd_sf"/>
</dbReference>
<dbReference type="PANTHER" id="PTHR46078:SF2">
    <property type="entry name" value="FORK-HEAD DOMAIN-CONTAINING PROTEIN"/>
    <property type="match status" value="1"/>
</dbReference>
<feature type="compositionally biased region" description="Low complexity" evidence="6">
    <location>
        <begin position="230"/>
        <end position="242"/>
    </location>
</feature>
<feature type="compositionally biased region" description="Basic and acidic residues" evidence="6">
    <location>
        <begin position="192"/>
        <end position="207"/>
    </location>
</feature>
<proteinExistence type="predicted"/>
<organism evidence="8 9">
    <name type="scientific">Phanerochaete sordida</name>
    <dbReference type="NCBI Taxonomy" id="48140"/>
    <lineage>
        <taxon>Eukaryota</taxon>
        <taxon>Fungi</taxon>
        <taxon>Dikarya</taxon>
        <taxon>Basidiomycota</taxon>
        <taxon>Agaricomycotina</taxon>
        <taxon>Agaricomycetes</taxon>
        <taxon>Polyporales</taxon>
        <taxon>Phanerochaetaceae</taxon>
        <taxon>Phanerochaete</taxon>
    </lineage>
</organism>
<dbReference type="InterPro" id="IPR030456">
    <property type="entry name" value="TF_fork_head_CS_2"/>
</dbReference>
<dbReference type="InterPro" id="IPR045912">
    <property type="entry name" value="FOXJ2/3-like"/>
</dbReference>
<feature type="compositionally biased region" description="Basic residues" evidence="6">
    <location>
        <begin position="147"/>
        <end position="163"/>
    </location>
</feature>
<dbReference type="AlphaFoldDB" id="A0A9P3FVZ7"/>
<dbReference type="GO" id="GO:0000981">
    <property type="term" value="F:DNA-binding transcription factor activity, RNA polymerase II-specific"/>
    <property type="evidence" value="ECO:0007669"/>
    <property type="project" value="TreeGrafter"/>
</dbReference>
<dbReference type="SUPFAM" id="SSF46785">
    <property type="entry name" value="Winged helix' DNA-binding domain"/>
    <property type="match status" value="1"/>
</dbReference>
<dbReference type="PROSITE" id="PS50039">
    <property type="entry name" value="FORK_HEAD_3"/>
    <property type="match status" value="1"/>
</dbReference>
<dbReference type="SMART" id="SM00339">
    <property type="entry name" value="FH"/>
    <property type="match status" value="1"/>
</dbReference>
<dbReference type="GO" id="GO:0005634">
    <property type="term" value="C:nucleus"/>
    <property type="evidence" value="ECO:0007669"/>
    <property type="project" value="UniProtKB-SubCell"/>
</dbReference>
<reference evidence="8 9" key="1">
    <citation type="submission" date="2021-08" db="EMBL/GenBank/DDBJ databases">
        <title>Draft Genome Sequence of Phanerochaete sordida strain YK-624.</title>
        <authorList>
            <person name="Mori T."/>
            <person name="Dohra H."/>
            <person name="Suzuki T."/>
            <person name="Kawagishi H."/>
            <person name="Hirai H."/>
        </authorList>
    </citation>
    <scope>NUCLEOTIDE SEQUENCE [LARGE SCALE GENOMIC DNA]</scope>
    <source>
        <strain evidence="8 9">YK-624</strain>
    </source>
</reference>
<dbReference type="OrthoDB" id="5954824at2759"/>
<evidence type="ECO:0000256" key="4">
    <source>
        <dbReference type="ARBA" id="ARBA00023242"/>
    </source>
</evidence>
<keyword evidence="2 5" id="KW-0238">DNA-binding</keyword>
<dbReference type="Gene3D" id="1.10.10.10">
    <property type="entry name" value="Winged helix-like DNA-binding domain superfamily/Winged helix DNA-binding domain"/>
    <property type="match status" value="1"/>
</dbReference>
<dbReference type="InterPro" id="IPR036388">
    <property type="entry name" value="WH-like_DNA-bd_sf"/>
</dbReference>
<dbReference type="PROSITE" id="PS00658">
    <property type="entry name" value="FORK_HEAD_2"/>
    <property type="match status" value="1"/>
</dbReference>
<evidence type="ECO:0000256" key="1">
    <source>
        <dbReference type="ARBA" id="ARBA00023015"/>
    </source>
</evidence>
<dbReference type="EMBL" id="BPQB01000001">
    <property type="protein sequence ID" value="GJE84112.1"/>
    <property type="molecule type" value="Genomic_DNA"/>
</dbReference>
<accession>A0A9P3FVZ7</accession>
<evidence type="ECO:0000259" key="7">
    <source>
        <dbReference type="PROSITE" id="PS50039"/>
    </source>
</evidence>
<feature type="DNA-binding region" description="Fork-head" evidence="5">
    <location>
        <begin position="62"/>
        <end position="155"/>
    </location>
</feature>
<feature type="region of interest" description="Disordered" evidence="6">
    <location>
        <begin position="1"/>
        <end position="20"/>
    </location>
</feature>
<evidence type="ECO:0000256" key="2">
    <source>
        <dbReference type="ARBA" id="ARBA00023125"/>
    </source>
</evidence>
<feature type="compositionally biased region" description="Low complexity" evidence="6">
    <location>
        <begin position="178"/>
        <end position="189"/>
    </location>
</feature>
<evidence type="ECO:0000256" key="3">
    <source>
        <dbReference type="ARBA" id="ARBA00023163"/>
    </source>
</evidence>
<dbReference type="GO" id="GO:0000978">
    <property type="term" value="F:RNA polymerase II cis-regulatory region sequence-specific DNA binding"/>
    <property type="evidence" value="ECO:0007669"/>
    <property type="project" value="TreeGrafter"/>
</dbReference>
<evidence type="ECO:0000313" key="8">
    <source>
        <dbReference type="EMBL" id="GJE84112.1"/>
    </source>
</evidence>
<name>A0A9P3FVZ7_9APHY</name>
<protein>
    <submittedName>
        <fullName evidence="8">Forkhead box transcription factor</fullName>
    </submittedName>
</protein>
<sequence>MAQQQPTVMPQEMMAQQSQQQIPNMHPPVNINSYYPEAPGGDLSGGLPINLDSLRDGPPGSKPFYPYSTLIRYAIKGAPNQKLLLEDIYYAIESRFPYFRTAPPGWKNSVRHNLSLNPCFEKVPRPLTDRGKGSYWTVNDNVDPRTGVHRVRKKKPKSGKKGGRSSNAEQSPEEDGQDQQSQQTQSQPDQHPPIEDVDYHTGEEAAAYHDPNSYVPPPIITGDGSGPSRQVQAQAPQPAQFQPPYGTVLIPFPASPYRFDPAFAFPPQPMRPAPLFPDEQVDVDEHGNVNWASMWRKELTNLMSFTDQQEKQGADQEWFRNMLARVRSAMMAPQVAPEAMPQPSHGMPGAPPPTGEAA</sequence>
<dbReference type="CDD" id="cd00059">
    <property type="entry name" value="FH_FOX"/>
    <property type="match status" value="1"/>
</dbReference>
<dbReference type="Pfam" id="PF00250">
    <property type="entry name" value="Forkhead"/>
    <property type="match status" value="1"/>
</dbReference>
<dbReference type="PRINTS" id="PR00053">
    <property type="entry name" value="FORKHEAD"/>
</dbReference>
<dbReference type="InterPro" id="IPR001766">
    <property type="entry name" value="Fork_head_dom"/>
</dbReference>
<dbReference type="Proteomes" id="UP000703269">
    <property type="component" value="Unassembled WGS sequence"/>
</dbReference>
<keyword evidence="3" id="KW-0804">Transcription</keyword>
<feature type="compositionally biased region" description="Low complexity" evidence="6">
    <location>
        <begin position="9"/>
        <end position="20"/>
    </location>
</feature>
<feature type="region of interest" description="Disordered" evidence="6">
    <location>
        <begin position="333"/>
        <end position="358"/>
    </location>
</feature>
<dbReference type="PANTHER" id="PTHR46078">
    <property type="entry name" value="FORKHEAD BOX PROTEIN J2 FAMILY MEMBER"/>
    <property type="match status" value="1"/>
</dbReference>
<comment type="subcellular location">
    <subcellularLocation>
        <location evidence="5">Nucleus</location>
    </subcellularLocation>
</comment>
<gene>
    <name evidence="8" type="ORF">PsYK624_001870</name>
</gene>
<keyword evidence="4 5" id="KW-0539">Nucleus</keyword>
<feature type="domain" description="Fork-head" evidence="7">
    <location>
        <begin position="62"/>
        <end position="155"/>
    </location>
</feature>
<feature type="region of interest" description="Disordered" evidence="6">
    <location>
        <begin position="130"/>
        <end position="242"/>
    </location>
</feature>
<keyword evidence="1" id="KW-0805">Transcription regulation</keyword>
<evidence type="ECO:0000313" key="9">
    <source>
        <dbReference type="Proteomes" id="UP000703269"/>
    </source>
</evidence>
<keyword evidence="9" id="KW-1185">Reference proteome</keyword>
<feature type="compositionally biased region" description="Pro residues" evidence="6">
    <location>
        <begin position="349"/>
        <end position="358"/>
    </location>
</feature>